<proteinExistence type="inferred from homology"/>
<keyword evidence="2" id="KW-0479">Metal-binding</keyword>
<dbReference type="NCBIfam" id="TIGR00608">
    <property type="entry name" value="radc"/>
    <property type="match status" value="1"/>
</dbReference>
<dbReference type="NCBIfam" id="NF000642">
    <property type="entry name" value="PRK00024.1"/>
    <property type="match status" value="1"/>
</dbReference>
<dbReference type="InterPro" id="IPR025657">
    <property type="entry name" value="RadC_JAB"/>
</dbReference>
<dbReference type="EMBL" id="OJIN01000117">
    <property type="protein sequence ID" value="SPD73987.1"/>
    <property type="molecule type" value="Genomic_DNA"/>
</dbReference>
<gene>
    <name evidence="8" type="ORF">PITCH_A2030131</name>
</gene>
<keyword evidence="5" id="KW-0482">Metalloprotease</keyword>
<accession>A0A445MWX0</accession>
<dbReference type="CDD" id="cd08071">
    <property type="entry name" value="MPN_DUF2466"/>
    <property type="match status" value="1"/>
</dbReference>
<sequence>MLVVAGGPHKFAAITVETIYSLSIVLCIIRDAILPKWNNEAMKKIKDMPIEDRPREKLLRKGAEALSDQELIAILLGKGTEKHDVMAMAGQVLKILDSTNCNPTIKELQEIEGMGPAKAALIKSANEFYRRRIKPEGLKISFPPDVLPLIRHYADRKQEHFICISLNGANEVITSRVVSVGLVNKTQVHPREVFADPITDRASAIIVAHNHPNGGLIPSKEDFEVTKQLKSAGDTLGIKVLDHIIFNHKGYYSFLEQGEM</sequence>
<evidence type="ECO:0000256" key="1">
    <source>
        <dbReference type="ARBA" id="ARBA00022670"/>
    </source>
</evidence>
<keyword evidence="3" id="KW-0378">Hydrolase</keyword>
<dbReference type="InterPro" id="IPR037518">
    <property type="entry name" value="MPN"/>
</dbReference>
<keyword evidence="1" id="KW-0645">Protease</keyword>
<evidence type="ECO:0000259" key="7">
    <source>
        <dbReference type="PROSITE" id="PS50249"/>
    </source>
</evidence>
<evidence type="ECO:0000256" key="3">
    <source>
        <dbReference type="ARBA" id="ARBA00022801"/>
    </source>
</evidence>
<evidence type="ECO:0000256" key="5">
    <source>
        <dbReference type="ARBA" id="ARBA00023049"/>
    </source>
</evidence>
<dbReference type="Pfam" id="PF04002">
    <property type="entry name" value="RadC"/>
    <property type="match status" value="1"/>
</dbReference>
<protein>
    <recommendedName>
        <fullName evidence="7">MPN domain-containing protein</fullName>
    </recommendedName>
</protein>
<feature type="domain" description="MPN" evidence="7">
    <location>
        <begin position="139"/>
        <end position="260"/>
    </location>
</feature>
<dbReference type="GO" id="GO:0006508">
    <property type="term" value="P:proteolysis"/>
    <property type="evidence" value="ECO:0007669"/>
    <property type="project" value="UniProtKB-KW"/>
</dbReference>
<dbReference type="GO" id="GO:0008237">
    <property type="term" value="F:metallopeptidase activity"/>
    <property type="evidence" value="ECO:0007669"/>
    <property type="project" value="UniProtKB-KW"/>
</dbReference>
<dbReference type="AlphaFoldDB" id="A0A445MWX0"/>
<name>A0A445MWX0_9BACT</name>
<dbReference type="GO" id="GO:0046872">
    <property type="term" value="F:metal ion binding"/>
    <property type="evidence" value="ECO:0007669"/>
    <property type="project" value="UniProtKB-KW"/>
</dbReference>
<dbReference type="PANTHER" id="PTHR30471">
    <property type="entry name" value="DNA REPAIR PROTEIN RADC"/>
    <property type="match status" value="1"/>
</dbReference>
<evidence type="ECO:0000313" key="8">
    <source>
        <dbReference type="EMBL" id="SPD73987.1"/>
    </source>
</evidence>
<organism evidence="8">
    <name type="scientific">uncultured Desulfobacterium sp</name>
    <dbReference type="NCBI Taxonomy" id="201089"/>
    <lineage>
        <taxon>Bacteria</taxon>
        <taxon>Pseudomonadati</taxon>
        <taxon>Thermodesulfobacteriota</taxon>
        <taxon>Desulfobacteria</taxon>
        <taxon>Desulfobacterales</taxon>
        <taxon>Desulfobacteriaceae</taxon>
        <taxon>Desulfobacterium</taxon>
        <taxon>environmental samples</taxon>
    </lineage>
</organism>
<dbReference type="Pfam" id="PF20582">
    <property type="entry name" value="UPF0758_N"/>
    <property type="match status" value="1"/>
</dbReference>
<dbReference type="Gene3D" id="3.40.140.10">
    <property type="entry name" value="Cytidine Deaminase, domain 2"/>
    <property type="match status" value="1"/>
</dbReference>
<dbReference type="PANTHER" id="PTHR30471:SF3">
    <property type="entry name" value="UPF0758 PROTEIN YEES-RELATED"/>
    <property type="match status" value="1"/>
</dbReference>
<evidence type="ECO:0000256" key="4">
    <source>
        <dbReference type="ARBA" id="ARBA00022833"/>
    </source>
</evidence>
<evidence type="ECO:0000256" key="2">
    <source>
        <dbReference type="ARBA" id="ARBA00022723"/>
    </source>
</evidence>
<comment type="similarity">
    <text evidence="6">Belongs to the UPF0758 family.</text>
</comment>
<reference evidence="8" key="1">
    <citation type="submission" date="2018-01" db="EMBL/GenBank/DDBJ databases">
        <authorList>
            <person name="Regsiter A."/>
            <person name="William W."/>
        </authorList>
    </citation>
    <scope>NUCLEOTIDE SEQUENCE</scope>
    <source>
        <strain evidence="8">TRIP AH-1</strain>
    </source>
</reference>
<dbReference type="InterPro" id="IPR046778">
    <property type="entry name" value="UPF0758_N"/>
</dbReference>
<keyword evidence="4" id="KW-0862">Zinc</keyword>
<dbReference type="PROSITE" id="PS50249">
    <property type="entry name" value="MPN"/>
    <property type="match status" value="1"/>
</dbReference>
<dbReference type="InterPro" id="IPR001405">
    <property type="entry name" value="UPF0758"/>
</dbReference>
<evidence type="ECO:0000256" key="6">
    <source>
        <dbReference type="RuleBase" id="RU003797"/>
    </source>
</evidence>